<dbReference type="CDD" id="cd16922">
    <property type="entry name" value="HATPase_EvgS-ArcB-TorS-like"/>
    <property type="match status" value="1"/>
</dbReference>
<dbReference type="SUPFAM" id="SSF55785">
    <property type="entry name" value="PYP-like sensor domain (PAS domain)"/>
    <property type="match status" value="3"/>
</dbReference>
<reference evidence="21 22" key="1">
    <citation type="submission" date="2019-11" db="EMBL/GenBank/DDBJ databases">
        <title>Pseudodesulfovibrio alkaliphilus, sp. nov., an alkaliphilic sulfate-reducing bacteria from mud volcano of Taman peninsula, Russia.</title>
        <authorList>
            <person name="Frolova A."/>
            <person name="Merkel A.Y."/>
            <person name="Slobodkin A.I."/>
        </authorList>
    </citation>
    <scope>NUCLEOTIDE SEQUENCE [LARGE SCALE GENOMIC DNA]</scope>
    <source>
        <strain evidence="21 22">F-1</strain>
    </source>
</reference>
<dbReference type="SMART" id="SM00091">
    <property type="entry name" value="PAS"/>
    <property type="match status" value="3"/>
</dbReference>
<dbReference type="InterPro" id="IPR013655">
    <property type="entry name" value="PAS_fold_3"/>
</dbReference>
<evidence type="ECO:0000256" key="9">
    <source>
        <dbReference type="ARBA" id="ARBA00022737"/>
    </source>
</evidence>
<evidence type="ECO:0000256" key="14">
    <source>
        <dbReference type="ARBA" id="ARBA00023012"/>
    </source>
</evidence>
<feature type="domain" description="Histidine kinase" evidence="18">
    <location>
        <begin position="630"/>
        <end position="863"/>
    </location>
</feature>
<gene>
    <name evidence="21" type="ORF">GKC30_09675</name>
</gene>
<keyword evidence="6" id="KW-0597">Phosphoprotein</keyword>
<feature type="domain" description="PAS" evidence="19">
    <location>
        <begin position="169"/>
        <end position="229"/>
    </location>
</feature>
<dbReference type="Gene3D" id="3.30.565.10">
    <property type="entry name" value="Histidine kinase-like ATPase, C-terminal domain"/>
    <property type="match status" value="1"/>
</dbReference>
<keyword evidence="14" id="KW-0902">Two-component regulatory system</keyword>
<evidence type="ECO:0000313" key="22">
    <source>
        <dbReference type="Proteomes" id="UP000461162"/>
    </source>
</evidence>
<evidence type="ECO:0000256" key="3">
    <source>
        <dbReference type="ARBA" id="ARBA00012438"/>
    </source>
</evidence>
<evidence type="ECO:0000256" key="5">
    <source>
        <dbReference type="ARBA" id="ARBA00022519"/>
    </source>
</evidence>
<dbReference type="InterPro" id="IPR036890">
    <property type="entry name" value="HATPase_C_sf"/>
</dbReference>
<feature type="domain" description="PAS" evidence="19">
    <location>
        <begin position="43"/>
        <end position="114"/>
    </location>
</feature>
<keyword evidence="10" id="KW-0547">Nucleotide-binding</keyword>
<dbReference type="Pfam" id="PF08447">
    <property type="entry name" value="PAS_3"/>
    <property type="match status" value="1"/>
</dbReference>
<accession>A0A7K1KPU8</accession>
<sequence>MPGDTNRTRVDSAAEHEASQPSTDEIAGACPKEHPVRQGRERDEVCYRQMIDGLPQIVYEVDITGRLVYANTFALKSFGFTAPDLEQGLELHQILHPDSVARAREGIDRALRGTGSNGEEYLAMRKDGSTFPIRVYSQGVFENGRATGVRGVVIDITETKRAEAALQLSEQYYRTLFEHTGSAMITFGADAVISRCNSRFEALVGWSAAEVVGKKPWDIFVAPEDLKRVLDYNRRRRLGDATAPDDYEMTILTREGGRRRVHLFVQAIPGTSDIVCSLIDITDRARMESALRKSEQRYALVVKASNDGIWDWDIDSGSVFYSARYKAILGYVGHEFPDTLDSWKNAVHPDDLANVLAANASCAQGCADQFEVEFRMRHKDGSYRWILGRGASVRDESGRVFRMAGTHADITRRKLNEHTTRALYDISKAIATADTLRELYKTIHAVLGRVIDVTNFFIALYDEPEDRVVFSYFADEMDELYDIRNVSDPETRGLTVHILRTGEPLFISQAEPIPPEKARNIGVVGTPAAVWLGVPLKLKGRTMGAMAVQHYTNPRHYTDADVTFMEAVSEQVALAIERKSNEEELTRFNNELEDMVEQRTAELRAKAAELEAANRRLTELDEIKSALVSSISHELRTPLTSIRGFAKLTRKDFVRHFHPLAANPTQEAKGDRIRQNLDIIETEGERLTRLINDFLDINRIEAGKAAWNDQLLNPCRAVRQAVAALAGTIKDRQDIDFRLRLPPRVPLVHADPDKIQQVLINLINNACKFTRKGSIEVTVSGDQEHLTFTVADTGMGIAPEDLPYIFDKFFKADNGDTLIAEAPGTGLGLAICKEIVEHYGGSIRAHSTPGRGSTFAVTLPSVHGSETACE</sequence>
<evidence type="ECO:0000256" key="8">
    <source>
        <dbReference type="ARBA" id="ARBA00022692"/>
    </source>
</evidence>
<evidence type="ECO:0000256" key="10">
    <source>
        <dbReference type="ARBA" id="ARBA00022741"/>
    </source>
</evidence>
<dbReference type="CDD" id="cd00082">
    <property type="entry name" value="HisKA"/>
    <property type="match status" value="1"/>
</dbReference>
<name>A0A7K1KPU8_9BACT</name>
<dbReference type="PROSITE" id="PS50109">
    <property type="entry name" value="HIS_KIN"/>
    <property type="match status" value="1"/>
</dbReference>
<evidence type="ECO:0000256" key="17">
    <source>
        <dbReference type="SAM" id="MobiDB-lite"/>
    </source>
</evidence>
<dbReference type="PRINTS" id="PR00344">
    <property type="entry name" value="BCTRLSENSOR"/>
</dbReference>
<dbReference type="Pfam" id="PF13185">
    <property type="entry name" value="GAF_2"/>
    <property type="match status" value="1"/>
</dbReference>
<keyword evidence="13" id="KW-1133">Transmembrane helix</keyword>
<evidence type="ECO:0000259" key="18">
    <source>
        <dbReference type="PROSITE" id="PS50109"/>
    </source>
</evidence>
<dbReference type="InterPro" id="IPR035965">
    <property type="entry name" value="PAS-like_dom_sf"/>
</dbReference>
<dbReference type="Pfam" id="PF13426">
    <property type="entry name" value="PAS_9"/>
    <property type="match status" value="2"/>
</dbReference>
<evidence type="ECO:0000256" key="13">
    <source>
        <dbReference type="ARBA" id="ARBA00022989"/>
    </source>
</evidence>
<keyword evidence="7" id="KW-0808">Transferase</keyword>
<keyword evidence="8" id="KW-0812">Transmembrane</keyword>
<evidence type="ECO:0000256" key="12">
    <source>
        <dbReference type="ARBA" id="ARBA00022840"/>
    </source>
</evidence>
<dbReference type="Gene3D" id="3.30.450.40">
    <property type="match status" value="1"/>
</dbReference>
<dbReference type="FunFam" id="3.30.565.10:FF:000023">
    <property type="entry name" value="PAS domain-containing sensor histidine kinase"/>
    <property type="match status" value="1"/>
</dbReference>
<evidence type="ECO:0000256" key="7">
    <source>
        <dbReference type="ARBA" id="ARBA00022679"/>
    </source>
</evidence>
<dbReference type="GO" id="GO:0000155">
    <property type="term" value="F:phosphorelay sensor kinase activity"/>
    <property type="evidence" value="ECO:0007669"/>
    <property type="project" value="InterPro"/>
</dbReference>
<comment type="caution">
    <text evidence="21">The sequence shown here is derived from an EMBL/GenBank/DDBJ whole genome shotgun (WGS) entry which is preliminary data.</text>
</comment>
<dbReference type="RefSeq" id="WP_155934500.1">
    <property type="nucleotide sequence ID" value="NZ_WODC01000005.1"/>
</dbReference>
<feature type="compositionally biased region" description="Basic and acidic residues" evidence="17">
    <location>
        <begin position="1"/>
        <end position="18"/>
    </location>
</feature>
<feature type="domain" description="PAC" evidence="20">
    <location>
        <begin position="117"/>
        <end position="168"/>
    </location>
</feature>
<evidence type="ECO:0000256" key="15">
    <source>
        <dbReference type="ARBA" id="ARBA00023136"/>
    </source>
</evidence>
<protein>
    <recommendedName>
        <fullName evidence="3">histidine kinase</fullName>
        <ecNumber evidence="3">2.7.13.3</ecNumber>
    </recommendedName>
</protein>
<feature type="domain" description="PAC" evidence="20">
    <location>
        <begin position="370"/>
        <end position="422"/>
    </location>
</feature>
<dbReference type="InterPro" id="IPR003018">
    <property type="entry name" value="GAF"/>
</dbReference>
<evidence type="ECO:0000313" key="21">
    <source>
        <dbReference type="EMBL" id="MUM77901.1"/>
    </source>
</evidence>
<dbReference type="Proteomes" id="UP000461162">
    <property type="component" value="Unassembled WGS sequence"/>
</dbReference>
<dbReference type="SUPFAM" id="SSF55874">
    <property type="entry name" value="ATPase domain of HSP90 chaperone/DNA topoisomerase II/histidine kinase"/>
    <property type="match status" value="1"/>
</dbReference>
<dbReference type="SMART" id="SM00387">
    <property type="entry name" value="HATPase_c"/>
    <property type="match status" value="1"/>
</dbReference>
<keyword evidence="15" id="KW-0472">Membrane</keyword>
<dbReference type="NCBIfam" id="TIGR00229">
    <property type="entry name" value="sensory_box"/>
    <property type="match status" value="3"/>
</dbReference>
<dbReference type="EMBL" id="WODC01000005">
    <property type="protein sequence ID" value="MUM77901.1"/>
    <property type="molecule type" value="Genomic_DNA"/>
</dbReference>
<dbReference type="InterPro" id="IPR003594">
    <property type="entry name" value="HATPase_dom"/>
</dbReference>
<evidence type="ECO:0000256" key="16">
    <source>
        <dbReference type="SAM" id="Coils"/>
    </source>
</evidence>
<dbReference type="SUPFAM" id="SSF47384">
    <property type="entry name" value="Homodimeric domain of signal transducing histidine kinase"/>
    <property type="match status" value="1"/>
</dbReference>
<dbReference type="InterPro" id="IPR005467">
    <property type="entry name" value="His_kinase_dom"/>
</dbReference>
<dbReference type="GO" id="GO:0005524">
    <property type="term" value="F:ATP binding"/>
    <property type="evidence" value="ECO:0007669"/>
    <property type="project" value="UniProtKB-KW"/>
</dbReference>
<dbReference type="Pfam" id="PF00512">
    <property type="entry name" value="HisKA"/>
    <property type="match status" value="1"/>
</dbReference>
<organism evidence="21 22">
    <name type="scientific">Pseudodesulfovibrio alkaliphilus</name>
    <dbReference type="NCBI Taxonomy" id="2661613"/>
    <lineage>
        <taxon>Bacteria</taxon>
        <taxon>Pseudomonadati</taxon>
        <taxon>Thermodesulfobacteriota</taxon>
        <taxon>Desulfovibrionia</taxon>
        <taxon>Desulfovibrionales</taxon>
        <taxon>Desulfovibrionaceae</taxon>
    </lineage>
</organism>
<dbReference type="Pfam" id="PF02518">
    <property type="entry name" value="HATPase_c"/>
    <property type="match status" value="1"/>
</dbReference>
<dbReference type="EC" id="2.7.13.3" evidence="3"/>
<dbReference type="GO" id="GO:0005886">
    <property type="term" value="C:plasma membrane"/>
    <property type="evidence" value="ECO:0007669"/>
    <property type="project" value="UniProtKB-SubCell"/>
</dbReference>
<evidence type="ECO:0000256" key="1">
    <source>
        <dbReference type="ARBA" id="ARBA00000085"/>
    </source>
</evidence>
<keyword evidence="11" id="KW-0418">Kinase</keyword>
<evidence type="ECO:0000259" key="20">
    <source>
        <dbReference type="PROSITE" id="PS50113"/>
    </source>
</evidence>
<dbReference type="InterPro" id="IPR004358">
    <property type="entry name" value="Sig_transdc_His_kin-like_C"/>
</dbReference>
<evidence type="ECO:0000256" key="11">
    <source>
        <dbReference type="ARBA" id="ARBA00022777"/>
    </source>
</evidence>
<evidence type="ECO:0000256" key="2">
    <source>
        <dbReference type="ARBA" id="ARBA00004429"/>
    </source>
</evidence>
<dbReference type="Gene3D" id="3.30.450.20">
    <property type="entry name" value="PAS domain"/>
    <property type="match status" value="3"/>
</dbReference>
<dbReference type="InterPro" id="IPR003661">
    <property type="entry name" value="HisK_dim/P_dom"/>
</dbReference>
<dbReference type="InterPro" id="IPR036097">
    <property type="entry name" value="HisK_dim/P_sf"/>
</dbReference>
<dbReference type="FunFam" id="2.10.70.100:FF:000001">
    <property type="entry name" value="Sensory transduction histidine kinase"/>
    <property type="match status" value="1"/>
</dbReference>
<dbReference type="SMART" id="SM00086">
    <property type="entry name" value="PAC"/>
    <property type="match status" value="3"/>
</dbReference>
<dbReference type="InterPro" id="IPR029016">
    <property type="entry name" value="GAF-like_dom_sf"/>
</dbReference>
<dbReference type="Gene3D" id="1.10.287.130">
    <property type="match status" value="1"/>
</dbReference>
<dbReference type="PROSITE" id="PS50113">
    <property type="entry name" value="PAC"/>
    <property type="match status" value="2"/>
</dbReference>
<feature type="domain" description="PAS" evidence="19">
    <location>
        <begin position="294"/>
        <end position="355"/>
    </location>
</feature>
<dbReference type="InterPro" id="IPR000014">
    <property type="entry name" value="PAS"/>
</dbReference>
<dbReference type="FunFam" id="3.30.450.20:FF:000099">
    <property type="entry name" value="Sensory box sensor histidine kinase"/>
    <property type="match status" value="1"/>
</dbReference>
<keyword evidence="12" id="KW-0067">ATP-binding</keyword>
<keyword evidence="4" id="KW-1003">Cell membrane</keyword>
<dbReference type="SMART" id="SM00065">
    <property type="entry name" value="GAF"/>
    <property type="match status" value="1"/>
</dbReference>
<comment type="subcellular location">
    <subcellularLocation>
        <location evidence="2">Cell inner membrane</location>
        <topology evidence="2">Multi-pass membrane protein</topology>
    </subcellularLocation>
</comment>
<dbReference type="InterPro" id="IPR000700">
    <property type="entry name" value="PAS-assoc_C"/>
</dbReference>
<keyword evidence="16" id="KW-0175">Coiled coil</keyword>
<evidence type="ECO:0000256" key="4">
    <source>
        <dbReference type="ARBA" id="ARBA00022475"/>
    </source>
</evidence>
<evidence type="ECO:0000256" key="6">
    <source>
        <dbReference type="ARBA" id="ARBA00022553"/>
    </source>
</evidence>
<keyword evidence="5" id="KW-0997">Cell inner membrane</keyword>
<keyword evidence="9" id="KW-0677">Repeat</keyword>
<dbReference type="InterPro" id="IPR052162">
    <property type="entry name" value="Sensor_kinase/Photoreceptor"/>
</dbReference>
<evidence type="ECO:0000259" key="19">
    <source>
        <dbReference type="PROSITE" id="PS50112"/>
    </source>
</evidence>
<dbReference type="SMART" id="SM00388">
    <property type="entry name" value="HisKA"/>
    <property type="match status" value="1"/>
</dbReference>
<dbReference type="CDD" id="cd00130">
    <property type="entry name" value="PAS"/>
    <property type="match status" value="3"/>
</dbReference>
<proteinExistence type="predicted"/>
<dbReference type="AlphaFoldDB" id="A0A7K1KPU8"/>
<dbReference type="PANTHER" id="PTHR43304:SF1">
    <property type="entry name" value="PAC DOMAIN-CONTAINING PROTEIN"/>
    <property type="match status" value="1"/>
</dbReference>
<dbReference type="InterPro" id="IPR001610">
    <property type="entry name" value="PAC"/>
</dbReference>
<comment type="catalytic activity">
    <reaction evidence="1">
        <text>ATP + protein L-histidine = ADP + protein N-phospho-L-histidine.</text>
        <dbReference type="EC" id="2.7.13.3"/>
    </reaction>
</comment>
<dbReference type="SUPFAM" id="SSF55781">
    <property type="entry name" value="GAF domain-like"/>
    <property type="match status" value="1"/>
</dbReference>
<feature type="region of interest" description="Disordered" evidence="17">
    <location>
        <begin position="1"/>
        <end position="41"/>
    </location>
</feature>
<feature type="coiled-coil region" evidence="16">
    <location>
        <begin position="578"/>
        <end position="623"/>
    </location>
</feature>
<dbReference type="PANTHER" id="PTHR43304">
    <property type="entry name" value="PHYTOCHROME-LIKE PROTEIN CPH1"/>
    <property type="match status" value="1"/>
</dbReference>
<feature type="compositionally biased region" description="Basic and acidic residues" evidence="17">
    <location>
        <begin position="31"/>
        <end position="41"/>
    </location>
</feature>
<keyword evidence="22" id="KW-1185">Reference proteome</keyword>
<dbReference type="PROSITE" id="PS50112">
    <property type="entry name" value="PAS"/>
    <property type="match status" value="3"/>
</dbReference>